<dbReference type="InterPro" id="IPR013216">
    <property type="entry name" value="Methyltransf_11"/>
</dbReference>
<dbReference type="Gene3D" id="3.40.50.150">
    <property type="entry name" value="Vaccinia Virus protein VP39"/>
    <property type="match status" value="1"/>
</dbReference>
<dbReference type="Pfam" id="PF08241">
    <property type="entry name" value="Methyltransf_11"/>
    <property type="match status" value="1"/>
</dbReference>
<protein>
    <submittedName>
        <fullName evidence="2">Phosphatidylethanolamine N-methyltransferase</fullName>
        <ecNumber evidence="2">2.1.1.17</ecNumber>
    </submittedName>
</protein>
<accession>B8KR28</accession>
<dbReference type="eggNOG" id="COG2226">
    <property type="taxonomic scope" value="Bacteria"/>
</dbReference>
<dbReference type="InterPro" id="IPR029063">
    <property type="entry name" value="SAM-dependent_MTases_sf"/>
</dbReference>
<dbReference type="SUPFAM" id="SSF53335">
    <property type="entry name" value="S-adenosyl-L-methionine-dependent methyltransferases"/>
    <property type="match status" value="1"/>
</dbReference>
<keyword evidence="2" id="KW-0808">Transferase</keyword>
<dbReference type="AlphaFoldDB" id="B8KR28"/>
<dbReference type="EC" id="2.1.1.17" evidence="2"/>
<proteinExistence type="predicted"/>
<evidence type="ECO:0000259" key="1">
    <source>
        <dbReference type="Pfam" id="PF08241"/>
    </source>
</evidence>
<dbReference type="InterPro" id="IPR050508">
    <property type="entry name" value="Methyltransf_Superfamily"/>
</dbReference>
<dbReference type="Proteomes" id="UP000004699">
    <property type="component" value="Unassembled WGS sequence"/>
</dbReference>
<dbReference type="CDD" id="cd02440">
    <property type="entry name" value="AdoMet_MTases"/>
    <property type="match status" value="1"/>
</dbReference>
<dbReference type="HOGENOM" id="CLU_037990_7_0_6"/>
<keyword evidence="3" id="KW-1185">Reference proteome</keyword>
<gene>
    <name evidence="2" type="primary">pmtA</name>
    <name evidence="2" type="ORF">NOR51B_852</name>
</gene>
<evidence type="ECO:0000313" key="3">
    <source>
        <dbReference type="Proteomes" id="UP000004699"/>
    </source>
</evidence>
<name>B8KR28_9GAMM</name>
<dbReference type="EMBL" id="DS999411">
    <property type="protein sequence ID" value="EED34912.1"/>
    <property type="molecule type" value="Genomic_DNA"/>
</dbReference>
<keyword evidence="2" id="KW-0489">Methyltransferase</keyword>
<organism evidence="2 3">
    <name type="scientific">Luminiphilus syltensis NOR5-1B</name>
    <dbReference type="NCBI Taxonomy" id="565045"/>
    <lineage>
        <taxon>Bacteria</taxon>
        <taxon>Pseudomonadati</taxon>
        <taxon>Pseudomonadota</taxon>
        <taxon>Gammaproteobacteria</taxon>
        <taxon>Cellvibrionales</taxon>
        <taxon>Halieaceae</taxon>
        <taxon>Luminiphilus</taxon>
    </lineage>
</organism>
<sequence>MAKWIEQISPKSLLEVGVGTGLALSLYPEKTTVVGIDISFDMLTRAKAQLRETSGEQVKLILADAENLPLPDNHFDCVTAPYVLSVTPDPSALMHEMRRVCKPNGKIIIVNHFKGAGIWSFAEQVVSPLSNYIGFQSNFSIENLDSKHWEIEKIQNVNLLSLSKLVLLNNATS</sequence>
<reference evidence="3" key="1">
    <citation type="journal article" date="2013" name="BMC Microbiol.">
        <title>Taxonomy and evolution of bacteriochlorophyll a-containing members of the OM60/NOR5 clade of marine gammaproteobacteria: description of Luminiphilus syltensis gen. nov., sp. nov., reclassification of Haliea rubra as Pseudohaliea rubra gen. nov., comb. nov., and emendation of Chromatocurvus halotolerans.</title>
        <authorList>
            <person name="Spring S."/>
            <person name="Riedel T."/>
            <person name="Sproer C."/>
            <person name="Yan S."/>
            <person name="Harder J."/>
            <person name="Fuchs B.M."/>
        </authorList>
    </citation>
    <scope>NUCLEOTIDE SEQUENCE [LARGE SCALE GENOMIC DNA]</scope>
    <source>
        <strain evidence="3">NOR51-B</strain>
    </source>
</reference>
<dbReference type="GO" id="GO:0032259">
    <property type="term" value="P:methylation"/>
    <property type="evidence" value="ECO:0007669"/>
    <property type="project" value="UniProtKB-KW"/>
</dbReference>
<dbReference type="STRING" id="565045.NOR51B_852"/>
<dbReference type="GO" id="GO:0004608">
    <property type="term" value="F:phosphatidylethanolamine N-methyltransferase activity"/>
    <property type="evidence" value="ECO:0007669"/>
    <property type="project" value="UniProtKB-EC"/>
</dbReference>
<feature type="domain" description="Methyltransferase type 11" evidence="1">
    <location>
        <begin position="14"/>
        <end position="109"/>
    </location>
</feature>
<evidence type="ECO:0000313" key="2">
    <source>
        <dbReference type="EMBL" id="EED34912.1"/>
    </source>
</evidence>
<dbReference type="PANTHER" id="PTHR42912">
    <property type="entry name" value="METHYLTRANSFERASE"/>
    <property type="match status" value="1"/>
</dbReference>